<proteinExistence type="predicted"/>
<dbReference type="EMBL" id="SRMA01027388">
    <property type="protein sequence ID" value="TRY54029.1"/>
    <property type="molecule type" value="Genomic_DNA"/>
</dbReference>
<dbReference type="EMBL" id="SRMA01027388">
    <property type="protein sequence ID" value="TRY54030.1"/>
    <property type="molecule type" value="Genomic_DNA"/>
</dbReference>
<dbReference type="EMBL" id="SRMA01027388">
    <property type="protein sequence ID" value="TRY54032.1"/>
    <property type="molecule type" value="Genomic_DNA"/>
</dbReference>
<feature type="compositionally biased region" description="Polar residues" evidence="1">
    <location>
        <begin position="104"/>
        <end position="119"/>
    </location>
</feature>
<evidence type="ECO:0000313" key="2">
    <source>
        <dbReference type="EMBL" id="TRY54029.1"/>
    </source>
</evidence>
<dbReference type="AlphaFoldDB" id="A0A553MLI6"/>
<dbReference type="EMBL" id="SRMA01027388">
    <property type="protein sequence ID" value="TRY54031.1"/>
    <property type="molecule type" value="Genomic_DNA"/>
</dbReference>
<keyword evidence="3" id="KW-1185">Reference proteome</keyword>
<accession>A0A553MLI6</accession>
<evidence type="ECO:0000256" key="1">
    <source>
        <dbReference type="SAM" id="MobiDB-lite"/>
    </source>
</evidence>
<dbReference type="OrthoDB" id="19014at2759"/>
<name>A0A553MLI6_9TELE</name>
<gene>
    <name evidence="2" type="ORF">DNTS_003504</name>
</gene>
<reference evidence="2" key="2">
    <citation type="submission" date="2019-04" db="EMBL/GenBank/DDBJ databases">
        <authorList>
            <person name="Kadobianskyi M."/>
            <person name="Schulze L."/>
            <person name="Schuelke M."/>
            <person name="Judkewitz B."/>
        </authorList>
    </citation>
    <scope>NUCLEOTIDE SEQUENCE</scope>
    <source>
        <strain evidence="2">Bolton</strain>
        <tissue evidence="2">Whole-body</tissue>
    </source>
</reference>
<dbReference type="Proteomes" id="UP000316079">
    <property type="component" value="Unassembled WGS sequence"/>
</dbReference>
<evidence type="ECO:0000313" key="3">
    <source>
        <dbReference type="Proteomes" id="UP000316079"/>
    </source>
</evidence>
<comment type="caution">
    <text evidence="2">The sequence shown here is derived from an EMBL/GenBank/DDBJ whole genome shotgun (WGS) entry which is preliminary data.</text>
</comment>
<feature type="region of interest" description="Disordered" evidence="1">
    <location>
        <begin position="91"/>
        <end position="119"/>
    </location>
</feature>
<organism evidence="2 3">
    <name type="scientific">Danionella cerebrum</name>
    <dbReference type="NCBI Taxonomy" id="2873325"/>
    <lineage>
        <taxon>Eukaryota</taxon>
        <taxon>Metazoa</taxon>
        <taxon>Chordata</taxon>
        <taxon>Craniata</taxon>
        <taxon>Vertebrata</taxon>
        <taxon>Euteleostomi</taxon>
        <taxon>Actinopterygii</taxon>
        <taxon>Neopterygii</taxon>
        <taxon>Teleostei</taxon>
        <taxon>Ostariophysi</taxon>
        <taxon>Cypriniformes</taxon>
        <taxon>Danionidae</taxon>
        <taxon>Danioninae</taxon>
        <taxon>Danionella</taxon>
    </lineage>
</organism>
<reference evidence="2 3" key="1">
    <citation type="journal article" date="2019" name="Sci. Data">
        <title>Hybrid genome assembly and annotation of Danionella translucida.</title>
        <authorList>
            <person name="Kadobianskyi M."/>
            <person name="Schulze L."/>
            <person name="Schuelke M."/>
            <person name="Judkewitz B."/>
        </authorList>
    </citation>
    <scope>NUCLEOTIDE SEQUENCE [LARGE SCALE GENOMIC DNA]</scope>
    <source>
        <strain evidence="2 3">Bolton</strain>
    </source>
</reference>
<sequence>MIQSNGEADPRINNQSVIDQSLVLMNFSGSRKVKTDPINQTKRHVIPISARFPRTKTIILGRIRTKSSPMMREGVAVGMHRCQVAIATPAQLPVGGRSSPAPLTVTSPPRSSRASPQLGSPFSRTLTDAIFSRSIQRCPVKAGGSGSAPVASSSRSSITFARFNGVCCYSSRTAAAGSSVCPVGAPVMRCDRLSARIDRSGSVKLHFQLLSALIMMKNRGKEKNGDALRISLGLIRVIDLWLRVLCGWLSETNTHSGFVGSFWFRLVHQYCCGGKARDALFEEVEGKKRGAPGFERLTLEQKLRSTDSNLGGRTPAPLWITESVSVTLRGFVHSCAEETQRNMPPSAGANGAPSKTFLSLFLEELLFHRSRTCSTRTLCSGPEGLRLKPMFVVLLWFRTLAAVQPKEDLQLWISSSDPQLNLSPRLSFQELIPVPCCTRLHRREGERRVGSPGAGVSGRHLFKMKAGGSAGFPVQLLPDTPSSSSAPH</sequence>
<protein>
    <submittedName>
        <fullName evidence="2">Uncharacterized protein</fullName>
    </submittedName>
</protein>